<reference evidence="1" key="1">
    <citation type="journal article" date="2015" name="ISME J.">
        <title>Draft Genome Sequence of Streptomyces incarnatus NRRL8089, which Produces the Nucleoside Antibiotic Sinefungin.</title>
        <authorList>
            <person name="Oshima K."/>
            <person name="Hattori M."/>
            <person name="Shimizu H."/>
            <person name="Fukuda K."/>
            <person name="Nemoto M."/>
            <person name="Inagaki K."/>
            <person name="Tamura T."/>
        </authorList>
    </citation>
    <scope>NUCLEOTIDE SEQUENCE</scope>
    <source>
        <strain evidence="1">FACHB-1277</strain>
    </source>
</reference>
<evidence type="ECO:0000313" key="2">
    <source>
        <dbReference type="Proteomes" id="UP000631421"/>
    </source>
</evidence>
<evidence type="ECO:0000313" key="1">
    <source>
        <dbReference type="EMBL" id="MBD2150752.1"/>
    </source>
</evidence>
<dbReference type="Gene3D" id="1.10.30.50">
    <property type="match status" value="1"/>
</dbReference>
<accession>A0A926UTB3</accession>
<proteinExistence type="predicted"/>
<gene>
    <name evidence="1" type="ORF">H6F44_11565</name>
</gene>
<protein>
    <recommendedName>
        <fullName evidence="3">HNH nuclease domain-containing protein</fullName>
    </recommendedName>
</protein>
<sequence length="297" mass="34413">MRKIFIQEPDSEIWEKWIRDCQEETKKLIEIIAEGKKPIISNLYKRKEIKQIYFASKDAPFYGRCAYCETPIADTQSIDIEHFRPKAGIKDENGNVVNLKDSQGFETNIPHHGYYWLAYDWRNLLPSCEKCNRPKSTIFPVIGNYAQSVGEEVNERPLLINPISNLDEDNPENHLAVDSQGVMYSLNGSARGEMCLKIFKLNERDQLAQERRTQQRSTQLLIIELQNAFKDLGNPKNSEKQAYKTLINCCQKLTDIFEGKHSYTMASVCVLRENGFSIEWFQKKCEIFQNLLSKLDG</sequence>
<reference evidence="1" key="2">
    <citation type="submission" date="2020-08" db="EMBL/GenBank/DDBJ databases">
        <authorList>
            <person name="Chen M."/>
            <person name="Teng W."/>
            <person name="Zhao L."/>
            <person name="Hu C."/>
            <person name="Zhou Y."/>
            <person name="Han B."/>
            <person name="Song L."/>
            <person name="Shu W."/>
        </authorList>
    </citation>
    <scope>NUCLEOTIDE SEQUENCE</scope>
    <source>
        <strain evidence="1">FACHB-1277</strain>
    </source>
</reference>
<dbReference type="AlphaFoldDB" id="A0A926UTB3"/>
<comment type="caution">
    <text evidence="1">The sequence shown here is derived from an EMBL/GenBank/DDBJ whole genome shotgun (WGS) entry which is preliminary data.</text>
</comment>
<keyword evidence="2" id="KW-1185">Reference proteome</keyword>
<evidence type="ECO:0008006" key="3">
    <source>
        <dbReference type="Google" id="ProtNLM"/>
    </source>
</evidence>
<organism evidence="1 2">
    <name type="scientific">Pseudanabaena cinerea FACHB-1277</name>
    <dbReference type="NCBI Taxonomy" id="2949581"/>
    <lineage>
        <taxon>Bacteria</taxon>
        <taxon>Bacillati</taxon>
        <taxon>Cyanobacteriota</taxon>
        <taxon>Cyanophyceae</taxon>
        <taxon>Pseudanabaenales</taxon>
        <taxon>Pseudanabaenaceae</taxon>
        <taxon>Pseudanabaena</taxon>
        <taxon>Pseudanabaena cinerea</taxon>
    </lineage>
</organism>
<dbReference type="EMBL" id="JACJPY010000033">
    <property type="protein sequence ID" value="MBD2150752.1"/>
    <property type="molecule type" value="Genomic_DNA"/>
</dbReference>
<dbReference type="Proteomes" id="UP000631421">
    <property type="component" value="Unassembled WGS sequence"/>
</dbReference>
<name>A0A926UTB3_9CYAN</name>
<dbReference type="RefSeq" id="WP_190351116.1">
    <property type="nucleotide sequence ID" value="NZ_JACJPY010000033.1"/>
</dbReference>